<organism evidence="2 3">
    <name type="scientific">Vallitalea guaymasensis</name>
    <dbReference type="NCBI Taxonomy" id="1185412"/>
    <lineage>
        <taxon>Bacteria</taxon>
        <taxon>Bacillati</taxon>
        <taxon>Bacillota</taxon>
        <taxon>Clostridia</taxon>
        <taxon>Lachnospirales</taxon>
        <taxon>Vallitaleaceae</taxon>
        <taxon>Vallitalea</taxon>
    </lineage>
</organism>
<protein>
    <submittedName>
        <fullName evidence="2">Fibronectin type III domain-containing protein</fullName>
    </submittedName>
</protein>
<dbReference type="InterPro" id="IPR050713">
    <property type="entry name" value="RTP_Phos/Ushers"/>
</dbReference>
<dbReference type="InterPro" id="IPR013783">
    <property type="entry name" value="Ig-like_fold"/>
</dbReference>
<gene>
    <name evidence="2" type="ORF">HYG85_23390</name>
</gene>
<evidence type="ECO:0000313" key="2">
    <source>
        <dbReference type="EMBL" id="QUH31712.1"/>
    </source>
</evidence>
<dbReference type="PANTHER" id="PTHR46957:SF3">
    <property type="entry name" value="CYTOKINE RECEPTOR"/>
    <property type="match status" value="1"/>
</dbReference>
<dbReference type="InterPro" id="IPR036116">
    <property type="entry name" value="FN3_sf"/>
</dbReference>
<dbReference type="Proteomes" id="UP000677305">
    <property type="component" value="Chromosome"/>
</dbReference>
<name>A0A8J8MEX0_9FIRM</name>
<dbReference type="EMBL" id="CP058561">
    <property type="protein sequence ID" value="QUH31712.1"/>
    <property type="molecule type" value="Genomic_DNA"/>
</dbReference>
<feature type="domain" description="Fibronectin type-III" evidence="1">
    <location>
        <begin position="57"/>
        <end position="140"/>
    </location>
</feature>
<feature type="domain" description="Fibronectin type-III" evidence="1">
    <location>
        <begin position="549"/>
        <end position="632"/>
    </location>
</feature>
<dbReference type="SUPFAM" id="SSF49265">
    <property type="entry name" value="Fibronectin type III"/>
    <property type="match status" value="2"/>
</dbReference>
<dbReference type="PROSITE" id="PS50853">
    <property type="entry name" value="FN3"/>
    <property type="match status" value="2"/>
</dbReference>
<dbReference type="CDD" id="cd00063">
    <property type="entry name" value="FN3"/>
    <property type="match status" value="4"/>
</dbReference>
<sequence>MKIKRYIPFILLCVVFAISLFMLFNGDNYKDDSMSADNSELNKDSILSQEEVDSIKPPVPPSKLVIEEQVMGIRLSWESIQDVSAYEIKINDEQIVSTSTNEYIHEGIKPGVQYTYSIRSIDKYGIGKWSKSITGIPKKPEKIILSEKIEMDGSIMDWEGIDPLYSNEQIGITVVYDNDNMYMLVQGEQMQDGHCFYIDRDSNENTGYNQTGWIGTGVEFMLCDSTLYQYKGKGSDWLWDDIAEIDYFIGNNIAEFIIPLASMGISHVGDIRMGYSLGENTYIPDKSKEMFFVSQEILYDLSAIQPPVLLGKEITASKVIIRFQGVDKAEGYEIEVDNQIINLGEDNFYRHTGLEPGSRHTYRIRAKSSERNSLWSKKWVLQTKSMNPLPGKIKVDGKVNDWTYLYKELANDKLPSGIYTAWSNNSLGLLVVNPNMGNEDIIYIDSGNENSLGYKSLPWNYPKADYLIDGETISRYIGNGSDWKWSPIGEVSIVKTKEILEVKIDISLFDFKQPREIGLGFMIDDSNCIPAEGKDMIAGYKVLTDTAQQLYSPEHVEFFSGSRSIDVKWEPVYGAQKYEMEVNGKIISTSQKSEYKHIGLVPNTTYSYRIRAINDDVMSSWSKPFTRKTLADNVKINVDGRNEDWNELMLSAYDDKNNIKLYTLQDKKGLYFLIQGEKLNGESNIYLDIDGSSTGYNVLEWQQSGADYLLYDNYVSRYTGNGENWSWKDIGEANIISDSNMIEGYIDFQLLDNSNKNELKIGFINNDVIYLPSALQGMITANHVGAVYQDLETPSSLVVQPTIDYISLNWEGVKGATSYEIEINNKIISVDSTSYKDMDIQTGKEYSYRIRSKNSYTISGWSEKVTKKLIASEPHIKLDGLTTDWIGIEPVADNEIFSLYAYIDKYYLNIMVQEKEVSKENYIYIDVDNDNKTGYRNSNWADCGVDYVVINGYLHKYIGDGENWSFEYIREITGIKKDNVYEIKLVKGYIGMKNSDAIKLGYSDNVDKNIPKEGSEMVVVNKWE</sequence>
<dbReference type="InterPro" id="IPR003961">
    <property type="entry name" value="FN3_dom"/>
</dbReference>
<dbReference type="SMART" id="SM00060">
    <property type="entry name" value="FN3"/>
    <property type="match status" value="4"/>
</dbReference>
<dbReference type="KEGG" id="vgu:HYG85_23390"/>
<accession>A0A8J8MEX0</accession>
<evidence type="ECO:0000259" key="1">
    <source>
        <dbReference type="PROSITE" id="PS50853"/>
    </source>
</evidence>
<keyword evidence="3" id="KW-1185">Reference proteome</keyword>
<dbReference type="PANTHER" id="PTHR46957">
    <property type="entry name" value="CYTOKINE RECEPTOR"/>
    <property type="match status" value="1"/>
</dbReference>
<dbReference type="GO" id="GO:0016020">
    <property type="term" value="C:membrane"/>
    <property type="evidence" value="ECO:0007669"/>
    <property type="project" value="UniProtKB-SubCell"/>
</dbReference>
<dbReference type="Pfam" id="PF00041">
    <property type="entry name" value="fn3"/>
    <property type="match status" value="2"/>
</dbReference>
<dbReference type="AlphaFoldDB" id="A0A8J8MEX0"/>
<reference evidence="2 3" key="1">
    <citation type="submission" date="2020-07" db="EMBL/GenBank/DDBJ databases">
        <title>Vallitalea guaymasensis genome.</title>
        <authorList>
            <person name="Postec A."/>
        </authorList>
    </citation>
    <scope>NUCLEOTIDE SEQUENCE [LARGE SCALE GENOMIC DNA]</scope>
    <source>
        <strain evidence="2 3">Ra1766G1</strain>
    </source>
</reference>
<proteinExistence type="predicted"/>
<evidence type="ECO:0000313" key="3">
    <source>
        <dbReference type="Proteomes" id="UP000677305"/>
    </source>
</evidence>
<dbReference type="Gene3D" id="2.60.40.10">
    <property type="entry name" value="Immunoglobulins"/>
    <property type="match status" value="3"/>
</dbReference>
<dbReference type="RefSeq" id="WP_212691664.1">
    <property type="nucleotide sequence ID" value="NZ_CP058561.1"/>
</dbReference>